<dbReference type="EC" id="3.1.-.-" evidence="6"/>
<evidence type="ECO:0000256" key="6">
    <source>
        <dbReference type="PIRNR" id="PIRNR018267"/>
    </source>
</evidence>
<keyword evidence="4 6" id="KW-0378">Hydrolase</keyword>
<comment type="function">
    <text evidence="6">May nick specific sequences that contain T:G mispairs resulting from m5C-deamination.</text>
</comment>
<sequence>MDVFSPSKRREVMQAIRGKNTMPERLVRSMAHRLGLRFRLHGRNLPGRPDLVLAKHRTVIFVHGCFWHRHDCKLATTPKTRPEFWASKFQANVDRDRRNKALLQEQGWRVVEVWECETRDAEALELRLRQEFSVLPAPSLKE</sequence>
<keyword evidence="1 6" id="KW-0540">Nuclease</keyword>
<dbReference type="GO" id="GO:0004519">
    <property type="term" value="F:endonuclease activity"/>
    <property type="evidence" value="ECO:0007669"/>
    <property type="project" value="UniProtKB-KW"/>
</dbReference>
<keyword evidence="2 6" id="KW-0255">Endonuclease</keyword>
<dbReference type="AlphaFoldDB" id="C9YBX6"/>
<keyword evidence="3 6" id="KW-0227">DNA damage</keyword>
<evidence type="ECO:0000256" key="5">
    <source>
        <dbReference type="ARBA" id="ARBA00023204"/>
    </source>
</evidence>
<keyword evidence="5 6" id="KW-0234">DNA repair</keyword>
<evidence type="ECO:0000256" key="4">
    <source>
        <dbReference type="ARBA" id="ARBA00022801"/>
    </source>
</evidence>
<evidence type="ECO:0000256" key="3">
    <source>
        <dbReference type="ARBA" id="ARBA00022763"/>
    </source>
</evidence>
<evidence type="ECO:0000256" key="2">
    <source>
        <dbReference type="ARBA" id="ARBA00022759"/>
    </source>
</evidence>
<accession>C9YBX6</accession>
<dbReference type="NCBIfam" id="TIGR00632">
    <property type="entry name" value="vsr"/>
    <property type="match status" value="1"/>
</dbReference>
<dbReference type="CDD" id="cd00221">
    <property type="entry name" value="Vsr"/>
    <property type="match status" value="1"/>
</dbReference>
<dbReference type="SUPFAM" id="SSF52980">
    <property type="entry name" value="Restriction endonuclease-like"/>
    <property type="match status" value="1"/>
</dbReference>
<gene>
    <name evidence="7" type="primary">vsr</name>
    <name evidence="7" type="ORF">Csp_C22050</name>
</gene>
<dbReference type="PIRSF" id="PIRSF018267">
    <property type="entry name" value="VSR_endonuc"/>
    <property type="match status" value="1"/>
</dbReference>
<comment type="similarity">
    <text evidence="6">Belongs to the vsr family.</text>
</comment>
<evidence type="ECO:0000256" key="1">
    <source>
        <dbReference type="ARBA" id="ARBA00022722"/>
    </source>
</evidence>
<dbReference type="REBASE" id="27715">
    <property type="entry name" value="V.CspHMORF22030P"/>
</dbReference>
<dbReference type="InterPro" id="IPR004603">
    <property type="entry name" value="DNA_mismatch_endonuc_vsr"/>
</dbReference>
<organism evidence="7">
    <name type="scientific">Curvibacter symbiont subsp. Hydra magnipapillata</name>
    <dbReference type="NCBI Taxonomy" id="667019"/>
    <lineage>
        <taxon>Bacteria</taxon>
        <taxon>Pseudomonadati</taxon>
        <taxon>Pseudomonadota</taxon>
        <taxon>Betaproteobacteria</taxon>
        <taxon>Burkholderiales</taxon>
        <taxon>Comamonadaceae</taxon>
        <taxon>Curvibacter</taxon>
    </lineage>
</organism>
<dbReference type="Pfam" id="PF03852">
    <property type="entry name" value="Vsr"/>
    <property type="match status" value="1"/>
</dbReference>
<reference evidence="7" key="1">
    <citation type="journal article" date="2010" name="Nature">
        <title>The Dynamic genome of Hydra.</title>
        <authorList>
            <person name="Chapman J.A."/>
            <person name="Kirkness E.F."/>
            <person name="Simakov O."/>
            <person name="Hampson S.E."/>
            <person name="Mitros T."/>
            <person name="Weinmaier T."/>
            <person name="Rattei T."/>
            <person name="Balasubramanian P.G."/>
            <person name="Borman J."/>
            <person name="Busam D."/>
            <person name="Disbennett K."/>
            <person name="Pfannkoch C."/>
            <person name="Sumin N."/>
            <person name="Sutton G."/>
            <person name="Viswanathan L."/>
            <person name="Walenz B."/>
            <person name="Goodstein D.M."/>
            <person name="Hellsten U."/>
            <person name="Kawashima T."/>
            <person name="Prochnik S.E."/>
            <person name="Putnam N.H."/>
            <person name="Shu S."/>
            <person name="Blumberg B."/>
            <person name="Dana C.E."/>
            <person name="Gee L."/>
            <person name="Kibler D.F."/>
            <person name="Law L."/>
            <person name="Lindgens D."/>
            <person name="Martinez D.E."/>
            <person name="Peng J."/>
            <person name="Wigge P.A."/>
            <person name="Bertulat B."/>
            <person name="Guder C."/>
            <person name="Nakamura Y."/>
            <person name="Ozbek S."/>
            <person name="Watanabe H."/>
            <person name="Khalturin K."/>
            <person name="Hemmrich G."/>
            <person name="Franke A."/>
            <person name="Augustin R."/>
            <person name="Fraune S."/>
            <person name="Hayakawa E."/>
            <person name="Hayakawa S."/>
            <person name="Hirose M."/>
            <person name="Hwang J."/>
            <person name="Ikeo K."/>
            <person name="Nishimiya-Fujisawa C."/>
            <person name="Ogura A."/>
            <person name="Takahashi T."/>
            <person name="Steinmetz P.R."/>
            <person name="Zhang X."/>
            <person name="Aufschnaiter R."/>
            <person name="Eder M.K."/>
            <person name="Gorny A.K."/>
            <person name="Salvenmoser W."/>
            <person name="Heimberg A.M."/>
            <person name="Wheeler B.M."/>
            <person name="Peterson K.J."/>
            <person name="Boettger A."/>
            <person name="Tischler P."/>
            <person name="Wolf A."/>
            <person name="Gojobori T."/>
            <person name="Remington K.A."/>
            <person name="Strausberg R.L."/>
            <person name="Venter J."/>
            <person name="Technau U."/>
            <person name="Hobmayer B."/>
            <person name="Bosch T.C."/>
            <person name="Holstein T.W."/>
            <person name="Fujisawa T."/>
            <person name="Bode H.R."/>
            <person name="David C.N."/>
            <person name="Rokhsar D.S."/>
            <person name="Steele R.E."/>
        </authorList>
    </citation>
    <scope>NUCLEOTIDE SEQUENCE</scope>
</reference>
<dbReference type="InterPro" id="IPR011335">
    <property type="entry name" value="Restrct_endonuc-II-like"/>
</dbReference>
<protein>
    <recommendedName>
        <fullName evidence="6">Very short patch repair endonuclease</fullName>
        <ecNumber evidence="6">3.1.-.-</ecNumber>
    </recommendedName>
</protein>
<proteinExistence type="inferred from homology"/>
<evidence type="ECO:0000313" key="7">
    <source>
        <dbReference type="EMBL" id="CBA30138.1"/>
    </source>
</evidence>
<dbReference type="EMBL" id="FN543105">
    <property type="protein sequence ID" value="CBA30138.1"/>
    <property type="molecule type" value="Genomic_DNA"/>
</dbReference>
<dbReference type="GO" id="GO:0016787">
    <property type="term" value="F:hydrolase activity"/>
    <property type="evidence" value="ECO:0007669"/>
    <property type="project" value="UniProtKB-KW"/>
</dbReference>
<dbReference type="Gene3D" id="3.40.960.10">
    <property type="entry name" value="VSR Endonuclease"/>
    <property type="match status" value="1"/>
</dbReference>
<name>C9YBX6_CURXX</name>
<dbReference type="GO" id="GO:0006298">
    <property type="term" value="P:mismatch repair"/>
    <property type="evidence" value="ECO:0007669"/>
    <property type="project" value="UniProtKB-UniRule"/>
</dbReference>